<sequence length="440" mass="50488">MGFKSSNICILFLLIQIQAISPSNNCRILKGSSELKCNGSYPKKSAGSSNITEIYLTNITWEYLEIDDILNKFPNVERIFVEYSDITTIIVPTISNKIKELSLRYNQLKKLPQDFVKNFPNLEILNIQNNLLTNLEDNFYMGKLQKLTIKNNPWICALDLSWALHLNQTIVHDLKNATCKERFAGKNILLIANYKQEMYRNCTKSCACSLENVVQDLHTDQQHPIIMVNCSGRGLKDLPTQLPLYTRILHLERNEITDLRPLKSNPMFESLWDLYLDNNTVTSISYLEGSHWLQNFRVFSLRGNQLQKVPSFALDNALMKNPNMPGAVVLYLGNNPWRCDCIFVPTFQEYVLQKYSNRIADISDVKCKYVEGDENSWSAIINLSRSSVCMVPSDFSLQEGLDLLNAVLASLIIFILGKLAYDYYHFKKSGRLPWIVTKIP</sequence>
<dbReference type="EMBL" id="OV651818">
    <property type="protein sequence ID" value="CAH1111666.1"/>
    <property type="molecule type" value="Genomic_DNA"/>
</dbReference>
<name>A0A9P0GI54_9CUCU</name>
<evidence type="ECO:0000313" key="6">
    <source>
        <dbReference type="Proteomes" id="UP001153636"/>
    </source>
</evidence>
<evidence type="ECO:0008006" key="7">
    <source>
        <dbReference type="Google" id="ProtNLM"/>
    </source>
</evidence>
<organism evidence="5 6">
    <name type="scientific">Psylliodes chrysocephalus</name>
    <dbReference type="NCBI Taxonomy" id="3402493"/>
    <lineage>
        <taxon>Eukaryota</taxon>
        <taxon>Metazoa</taxon>
        <taxon>Ecdysozoa</taxon>
        <taxon>Arthropoda</taxon>
        <taxon>Hexapoda</taxon>
        <taxon>Insecta</taxon>
        <taxon>Pterygota</taxon>
        <taxon>Neoptera</taxon>
        <taxon>Endopterygota</taxon>
        <taxon>Coleoptera</taxon>
        <taxon>Polyphaga</taxon>
        <taxon>Cucujiformia</taxon>
        <taxon>Chrysomeloidea</taxon>
        <taxon>Chrysomelidae</taxon>
        <taxon>Galerucinae</taxon>
        <taxon>Alticini</taxon>
        <taxon>Psylliodes</taxon>
    </lineage>
</organism>
<proteinExistence type="predicted"/>
<dbReference type="SMART" id="SM00369">
    <property type="entry name" value="LRR_TYP"/>
    <property type="match status" value="4"/>
</dbReference>
<gene>
    <name evidence="5" type="ORF">PSYICH_LOCUS11745</name>
</gene>
<keyword evidence="3" id="KW-0677">Repeat</keyword>
<dbReference type="Proteomes" id="UP001153636">
    <property type="component" value="Chromosome 6"/>
</dbReference>
<accession>A0A9P0GI54</accession>
<dbReference type="InterPro" id="IPR032675">
    <property type="entry name" value="LRR_dom_sf"/>
</dbReference>
<dbReference type="GO" id="GO:0005886">
    <property type="term" value="C:plasma membrane"/>
    <property type="evidence" value="ECO:0007669"/>
    <property type="project" value="TreeGrafter"/>
</dbReference>
<dbReference type="AlphaFoldDB" id="A0A9P0GI54"/>
<dbReference type="PANTHER" id="PTHR24369:SF210">
    <property type="entry name" value="CHAOPTIN-RELATED"/>
    <property type="match status" value="1"/>
</dbReference>
<keyword evidence="6" id="KW-1185">Reference proteome</keyword>
<protein>
    <recommendedName>
        <fullName evidence="7">Protein singed wings 2</fullName>
    </recommendedName>
</protein>
<dbReference type="Pfam" id="PF13855">
    <property type="entry name" value="LRR_8"/>
    <property type="match status" value="1"/>
</dbReference>
<dbReference type="SUPFAM" id="SSF52058">
    <property type="entry name" value="L domain-like"/>
    <property type="match status" value="1"/>
</dbReference>
<evidence type="ECO:0000256" key="2">
    <source>
        <dbReference type="ARBA" id="ARBA00022729"/>
    </source>
</evidence>
<feature type="chain" id="PRO_5040281667" description="Protein singed wings 2" evidence="4">
    <location>
        <begin position="23"/>
        <end position="440"/>
    </location>
</feature>
<dbReference type="InterPro" id="IPR050541">
    <property type="entry name" value="LRR_TM_domain-containing"/>
</dbReference>
<evidence type="ECO:0000313" key="5">
    <source>
        <dbReference type="EMBL" id="CAH1111666.1"/>
    </source>
</evidence>
<dbReference type="OrthoDB" id="6343311at2759"/>
<keyword evidence="2 4" id="KW-0732">Signal</keyword>
<evidence type="ECO:0000256" key="1">
    <source>
        <dbReference type="ARBA" id="ARBA00022614"/>
    </source>
</evidence>
<feature type="signal peptide" evidence="4">
    <location>
        <begin position="1"/>
        <end position="22"/>
    </location>
</feature>
<dbReference type="InterPro" id="IPR001611">
    <property type="entry name" value="Leu-rich_rpt"/>
</dbReference>
<dbReference type="PANTHER" id="PTHR24369">
    <property type="entry name" value="ANTIGEN BSP, PUTATIVE-RELATED"/>
    <property type="match status" value="1"/>
</dbReference>
<keyword evidence="1" id="KW-0433">Leucine-rich repeat</keyword>
<dbReference type="InterPro" id="IPR003591">
    <property type="entry name" value="Leu-rich_rpt_typical-subtyp"/>
</dbReference>
<dbReference type="PROSITE" id="PS51450">
    <property type="entry name" value="LRR"/>
    <property type="match status" value="1"/>
</dbReference>
<evidence type="ECO:0000256" key="3">
    <source>
        <dbReference type="ARBA" id="ARBA00022737"/>
    </source>
</evidence>
<dbReference type="Gene3D" id="3.80.10.10">
    <property type="entry name" value="Ribonuclease Inhibitor"/>
    <property type="match status" value="2"/>
</dbReference>
<evidence type="ECO:0000256" key="4">
    <source>
        <dbReference type="SAM" id="SignalP"/>
    </source>
</evidence>
<reference evidence="5" key="1">
    <citation type="submission" date="2022-01" db="EMBL/GenBank/DDBJ databases">
        <authorList>
            <person name="King R."/>
        </authorList>
    </citation>
    <scope>NUCLEOTIDE SEQUENCE</scope>
</reference>